<name>A0A062XMR9_9BACT</name>
<dbReference type="STRING" id="1312852.EG19_02470"/>
<protein>
    <recommendedName>
        <fullName evidence="2">Transcription factor zinc-finger domain-containing protein</fullName>
    </recommendedName>
</protein>
<evidence type="ECO:0000259" key="2">
    <source>
        <dbReference type="Pfam" id="PF13453"/>
    </source>
</evidence>
<dbReference type="AlphaFoldDB" id="A0A062XMR9"/>
<accession>A0A062XMR9</accession>
<dbReference type="InterPro" id="IPR027392">
    <property type="entry name" value="TF_Znf"/>
</dbReference>
<gene>
    <name evidence="3" type="ORF">EG19_02470</name>
</gene>
<dbReference type="EMBL" id="JMFG01000016">
    <property type="protein sequence ID" value="KDA53857.1"/>
    <property type="molecule type" value="Genomic_DNA"/>
</dbReference>
<evidence type="ECO:0000313" key="4">
    <source>
        <dbReference type="Proteomes" id="UP000027284"/>
    </source>
</evidence>
<evidence type="ECO:0000313" key="3">
    <source>
        <dbReference type="EMBL" id="KDA53857.1"/>
    </source>
</evidence>
<organism evidence="3 4">
    <name type="scientific">Thermoanaerobaculum aquaticum</name>
    <dbReference type="NCBI Taxonomy" id="1312852"/>
    <lineage>
        <taxon>Bacteria</taxon>
        <taxon>Pseudomonadati</taxon>
        <taxon>Acidobacteriota</taxon>
        <taxon>Thermoanaerobaculia</taxon>
        <taxon>Thermoanaerobaculales</taxon>
        <taxon>Thermoanaerobaculaceae</taxon>
        <taxon>Thermoanaerobaculum</taxon>
    </lineage>
</organism>
<feature type="domain" description="Transcription factor zinc-finger" evidence="2">
    <location>
        <begin position="57"/>
        <end position="96"/>
    </location>
</feature>
<proteinExistence type="predicted"/>
<sequence>MKIRVENGGRMLQKPSEKEQEYFLQQELARLRELREQYRRQLEEEEKRKLKELHFMHCPKCGQKMEMTHLQGVEVEVCPGCGGIYLDAGELDKVLEENRRGPFAQALAAVRKVFGG</sequence>
<comment type="caution">
    <text evidence="3">The sequence shown here is derived from an EMBL/GenBank/DDBJ whole genome shotgun (WGS) entry which is preliminary data.</text>
</comment>
<feature type="coiled-coil region" evidence="1">
    <location>
        <begin position="21"/>
        <end position="51"/>
    </location>
</feature>
<evidence type="ECO:0000256" key="1">
    <source>
        <dbReference type="SAM" id="Coils"/>
    </source>
</evidence>
<dbReference type="Proteomes" id="UP000027284">
    <property type="component" value="Unassembled WGS sequence"/>
</dbReference>
<dbReference type="Pfam" id="PF13453">
    <property type="entry name" value="Zn_ribbon_TFIIB"/>
    <property type="match status" value="1"/>
</dbReference>
<reference evidence="3 4" key="1">
    <citation type="submission" date="2014-04" db="EMBL/GenBank/DDBJ databases">
        <title>The Genome Sequence of Thermoanaerobaculum aquaticum MP-01, The First Cultivated Group 23 Acidobacterium.</title>
        <authorList>
            <person name="Stamps B.W."/>
            <person name="Losey N.A."/>
            <person name="Lawson P.A."/>
            <person name="Stevenson B.S."/>
        </authorList>
    </citation>
    <scope>NUCLEOTIDE SEQUENCE [LARGE SCALE GENOMIC DNA]</scope>
    <source>
        <strain evidence="3 4">MP-01</strain>
    </source>
</reference>
<keyword evidence="4" id="KW-1185">Reference proteome</keyword>
<keyword evidence="1" id="KW-0175">Coiled coil</keyword>